<protein>
    <submittedName>
        <fullName evidence="2">Oligopeptide transporter 4-like</fullName>
    </submittedName>
</protein>
<dbReference type="Pfam" id="PF03732">
    <property type="entry name" value="Retrotrans_gag"/>
    <property type="match status" value="1"/>
</dbReference>
<evidence type="ECO:0000313" key="2">
    <source>
        <dbReference type="EMBL" id="KAA3456945.1"/>
    </source>
</evidence>
<organism evidence="2 3">
    <name type="scientific">Gossypium australe</name>
    <dbReference type="NCBI Taxonomy" id="47621"/>
    <lineage>
        <taxon>Eukaryota</taxon>
        <taxon>Viridiplantae</taxon>
        <taxon>Streptophyta</taxon>
        <taxon>Embryophyta</taxon>
        <taxon>Tracheophyta</taxon>
        <taxon>Spermatophyta</taxon>
        <taxon>Magnoliopsida</taxon>
        <taxon>eudicotyledons</taxon>
        <taxon>Gunneridae</taxon>
        <taxon>Pentapetalae</taxon>
        <taxon>rosids</taxon>
        <taxon>malvids</taxon>
        <taxon>Malvales</taxon>
        <taxon>Malvaceae</taxon>
        <taxon>Malvoideae</taxon>
        <taxon>Gossypium</taxon>
    </lineage>
</organism>
<dbReference type="PANTHER" id="PTHR33223:SF11">
    <property type="entry name" value="ELEMENT PROTEIN, PUTATIVE-RELATED"/>
    <property type="match status" value="1"/>
</dbReference>
<sequence>MPNLDVVRENINHSMINANNFETKLTMIRMIQKNLQFCGSMNEDPNQHLKRFLTIYNPFKYNGVIDDAIRLRLFHFSLINNAFMWLDSQPMDSINTWDELASRFLAKYFLPSKTMKLQMDITNFRQLEGELLYEAYEYFKLILCKCPYHGSLEGASCGTIHEMAMNSYIWSNEWFTYRNKQLTMNAVSCEDKFQHILKRLNHLKISSAKP</sequence>
<dbReference type="InterPro" id="IPR005162">
    <property type="entry name" value="Retrotrans_gag_dom"/>
</dbReference>
<name>A0A5B6UTE6_9ROSI</name>
<dbReference type="OrthoDB" id="1740797at2759"/>
<keyword evidence="3" id="KW-1185">Reference proteome</keyword>
<evidence type="ECO:0000313" key="3">
    <source>
        <dbReference type="Proteomes" id="UP000325315"/>
    </source>
</evidence>
<dbReference type="Proteomes" id="UP000325315">
    <property type="component" value="Unassembled WGS sequence"/>
</dbReference>
<dbReference type="EMBL" id="SMMG02000011">
    <property type="protein sequence ID" value="KAA3456945.1"/>
    <property type="molecule type" value="Genomic_DNA"/>
</dbReference>
<reference evidence="3" key="1">
    <citation type="journal article" date="2019" name="Plant Biotechnol. J.">
        <title>Genome sequencing of the Australian wild diploid species Gossypium australe highlights disease resistance and delayed gland morphogenesis.</title>
        <authorList>
            <person name="Cai Y."/>
            <person name="Cai X."/>
            <person name="Wang Q."/>
            <person name="Wang P."/>
            <person name="Zhang Y."/>
            <person name="Cai C."/>
            <person name="Xu Y."/>
            <person name="Wang K."/>
            <person name="Zhou Z."/>
            <person name="Wang C."/>
            <person name="Geng S."/>
            <person name="Li B."/>
            <person name="Dong Q."/>
            <person name="Hou Y."/>
            <person name="Wang H."/>
            <person name="Ai P."/>
            <person name="Liu Z."/>
            <person name="Yi F."/>
            <person name="Sun M."/>
            <person name="An G."/>
            <person name="Cheng J."/>
            <person name="Zhang Y."/>
            <person name="Shi Q."/>
            <person name="Xie Y."/>
            <person name="Shi X."/>
            <person name="Chang Y."/>
            <person name="Huang F."/>
            <person name="Chen Y."/>
            <person name="Hong S."/>
            <person name="Mi L."/>
            <person name="Sun Q."/>
            <person name="Zhang L."/>
            <person name="Zhou B."/>
            <person name="Peng R."/>
            <person name="Zhang X."/>
            <person name="Liu F."/>
        </authorList>
    </citation>
    <scope>NUCLEOTIDE SEQUENCE [LARGE SCALE GENOMIC DNA]</scope>
    <source>
        <strain evidence="3">cv. PA1801</strain>
    </source>
</reference>
<evidence type="ECO:0000259" key="1">
    <source>
        <dbReference type="Pfam" id="PF03732"/>
    </source>
</evidence>
<gene>
    <name evidence="2" type="ORF">EPI10_003683</name>
</gene>
<comment type="caution">
    <text evidence="2">The sequence shown here is derived from an EMBL/GenBank/DDBJ whole genome shotgun (WGS) entry which is preliminary data.</text>
</comment>
<dbReference type="PANTHER" id="PTHR33223">
    <property type="entry name" value="CCHC-TYPE DOMAIN-CONTAINING PROTEIN"/>
    <property type="match status" value="1"/>
</dbReference>
<accession>A0A5B6UTE6</accession>
<dbReference type="AlphaFoldDB" id="A0A5B6UTE6"/>
<feature type="domain" description="Retrotransposon gag" evidence="1">
    <location>
        <begin position="72"/>
        <end position="150"/>
    </location>
</feature>
<proteinExistence type="predicted"/>